<name>A0A2P4NRH3_9EURY</name>
<proteinExistence type="predicted"/>
<accession>A0A2P4NRH3</accession>
<evidence type="ECO:0000313" key="2">
    <source>
        <dbReference type="EMBL" id="POG55729.1"/>
    </source>
</evidence>
<dbReference type="RefSeq" id="WP_103429258.1">
    <property type="nucleotide sequence ID" value="NZ_LOPW02000010.1"/>
</dbReference>
<dbReference type="EMBL" id="LOPW02000010">
    <property type="protein sequence ID" value="POG55729.1"/>
    <property type="molecule type" value="Genomic_DNA"/>
</dbReference>
<sequence length="76" mass="8617">MRLAKAAQKKRCLYCDSHVTHDFRRVYGDSDDRAHRCRECDTLVRLQRGSAGGLDVPIPDPQEAPGRHGGNPERWS</sequence>
<organism evidence="2 3">
    <name type="scientific">Haloferax marisrubri</name>
    <dbReference type="NCBI Taxonomy" id="1544719"/>
    <lineage>
        <taxon>Archaea</taxon>
        <taxon>Methanobacteriati</taxon>
        <taxon>Methanobacteriota</taxon>
        <taxon>Stenosarchaea group</taxon>
        <taxon>Halobacteria</taxon>
        <taxon>Halobacteriales</taxon>
        <taxon>Haloferacaceae</taxon>
        <taxon>Haloferax</taxon>
    </lineage>
</organism>
<dbReference type="Proteomes" id="UP000053621">
    <property type="component" value="Unassembled WGS sequence"/>
</dbReference>
<evidence type="ECO:0008006" key="4">
    <source>
        <dbReference type="Google" id="ProtNLM"/>
    </source>
</evidence>
<gene>
    <name evidence="2" type="ORF">AUR65_010080</name>
</gene>
<dbReference type="Pfam" id="PF24444">
    <property type="entry name" value="DUF7563"/>
    <property type="match status" value="1"/>
</dbReference>
<feature type="region of interest" description="Disordered" evidence="1">
    <location>
        <begin position="50"/>
        <end position="76"/>
    </location>
</feature>
<dbReference type="InterPro" id="IPR055985">
    <property type="entry name" value="DUF7563"/>
</dbReference>
<protein>
    <recommendedName>
        <fullName evidence="4">Small CPxCG-related zinc finger protein</fullName>
    </recommendedName>
</protein>
<dbReference type="OrthoDB" id="189700at2157"/>
<evidence type="ECO:0000256" key="1">
    <source>
        <dbReference type="SAM" id="MobiDB-lite"/>
    </source>
</evidence>
<reference evidence="2" key="1">
    <citation type="submission" date="2017-08" db="EMBL/GenBank/DDBJ databases">
        <title>Haloferax marisrubri sp. nov., isolated from the Discovery deep brine-seawater interface in the Red Sea.</title>
        <authorList>
            <person name="Zhang G."/>
            <person name="Stingl U."/>
        </authorList>
    </citation>
    <scope>NUCLEOTIDE SEQUENCE [LARGE SCALE GENOMIC DNA]</scope>
    <source>
        <strain evidence="2">SB3</strain>
    </source>
</reference>
<dbReference type="AlphaFoldDB" id="A0A2P4NRH3"/>
<evidence type="ECO:0000313" key="3">
    <source>
        <dbReference type="Proteomes" id="UP000053621"/>
    </source>
</evidence>
<keyword evidence="3" id="KW-1185">Reference proteome</keyword>
<comment type="caution">
    <text evidence="2">The sequence shown here is derived from an EMBL/GenBank/DDBJ whole genome shotgun (WGS) entry which is preliminary data.</text>
</comment>